<proteinExistence type="predicted"/>
<reference evidence="2" key="1">
    <citation type="journal article" date="2017" name="Nature">
        <title>The sunflower genome provides insights into oil metabolism, flowering and Asterid evolution.</title>
        <authorList>
            <person name="Badouin H."/>
            <person name="Gouzy J."/>
            <person name="Grassa C.J."/>
            <person name="Murat F."/>
            <person name="Staton S.E."/>
            <person name="Cottret L."/>
            <person name="Lelandais-Briere C."/>
            <person name="Owens G.L."/>
            <person name="Carrere S."/>
            <person name="Mayjonade B."/>
            <person name="Legrand L."/>
            <person name="Gill N."/>
            <person name="Kane N.C."/>
            <person name="Bowers J.E."/>
            <person name="Hubner S."/>
            <person name="Bellec A."/>
            <person name="Berard A."/>
            <person name="Berges H."/>
            <person name="Blanchet N."/>
            <person name="Boniface M.C."/>
            <person name="Brunel D."/>
            <person name="Catrice O."/>
            <person name="Chaidir N."/>
            <person name="Claudel C."/>
            <person name="Donnadieu C."/>
            <person name="Faraut T."/>
            <person name="Fievet G."/>
            <person name="Helmstetter N."/>
            <person name="King M."/>
            <person name="Knapp S.J."/>
            <person name="Lai Z."/>
            <person name="Le Paslier M.C."/>
            <person name="Lippi Y."/>
            <person name="Lorenzon L."/>
            <person name="Mandel J.R."/>
            <person name="Marage G."/>
            <person name="Marchand G."/>
            <person name="Marquand E."/>
            <person name="Bret-Mestries E."/>
            <person name="Morien E."/>
            <person name="Nambeesan S."/>
            <person name="Nguyen T."/>
            <person name="Pegot-Espagnet P."/>
            <person name="Pouilly N."/>
            <person name="Raftis F."/>
            <person name="Sallet E."/>
            <person name="Schiex T."/>
            <person name="Thomas J."/>
            <person name="Vandecasteele C."/>
            <person name="Vares D."/>
            <person name="Vear F."/>
            <person name="Vautrin S."/>
            <person name="Crespi M."/>
            <person name="Mangin B."/>
            <person name="Burke J.M."/>
            <person name="Salse J."/>
            <person name="Munos S."/>
            <person name="Vincourt P."/>
            <person name="Rieseberg L.H."/>
            <person name="Langlade N.B."/>
        </authorList>
    </citation>
    <scope>NUCLEOTIDE SEQUENCE [LARGE SCALE GENOMIC DNA]</scope>
    <source>
        <strain evidence="2">cv. SF193</strain>
    </source>
</reference>
<dbReference type="AlphaFoldDB" id="A0A251S0H7"/>
<evidence type="ECO:0000313" key="2">
    <source>
        <dbReference type="Proteomes" id="UP000215914"/>
    </source>
</evidence>
<evidence type="ECO:0000313" key="1">
    <source>
        <dbReference type="EMBL" id="OTF92178.1"/>
    </source>
</evidence>
<sequence>MKIVRFLGSITAFSIEICGDLNLVGWIIYTIRCFVEKCFWLVVWNVGASSVSDAGLNLSIKFEQYSFVLDTNRELQVICVIQEKCSKTLSSSEKWLSVNK</sequence>
<dbReference type="EMBL" id="CM007905">
    <property type="protein sequence ID" value="OTF92178.1"/>
    <property type="molecule type" value="Genomic_DNA"/>
</dbReference>
<gene>
    <name evidence="1" type="ORF">HannXRQ_Chr16g0519021</name>
</gene>
<dbReference type="InParanoid" id="A0A251S0H7"/>
<accession>A0A251S0H7</accession>
<organism evidence="1 2">
    <name type="scientific">Helianthus annuus</name>
    <name type="common">Common sunflower</name>
    <dbReference type="NCBI Taxonomy" id="4232"/>
    <lineage>
        <taxon>Eukaryota</taxon>
        <taxon>Viridiplantae</taxon>
        <taxon>Streptophyta</taxon>
        <taxon>Embryophyta</taxon>
        <taxon>Tracheophyta</taxon>
        <taxon>Spermatophyta</taxon>
        <taxon>Magnoliopsida</taxon>
        <taxon>eudicotyledons</taxon>
        <taxon>Gunneridae</taxon>
        <taxon>Pentapetalae</taxon>
        <taxon>asterids</taxon>
        <taxon>campanulids</taxon>
        <taxon>Asterales</taxon>
        <taxon>Asteraceae</taxon>
        <taxon>Asteroideae</taxon>
        <taxon>Heliantheae alliance</taxon>
        <taxon>Heliantheae</taxon>
        <taxon>Helianthus</taxon>
    </lineage>
</organism>
<protein>
    <submittedName>
        <fullName evidence="1">Uncharacterized protein</fullName>
    </submittedName>
</protein>
<dbReference type="Proteomes" id="UP000215914">
    <property type="component" value="Chromosome 16"/>
</dbReference>
<name>A0A251S0H7_HELAN</name>
<keyword evidence="2" id="KW-1185">Reference proteome</keyword>